<keyword evidence="1" id="KW-0812">Transmembrane</keyword>
<protein>
    <submittedName>
        <fullName evidence="2">Uncharacterized protein</fullName>
    </submittedName>
</protein>
<evidence type="ECO:0000256" key="1">
    <source>
        <dbReference type="SAM" id="Phobius"/>
    </source>
</evidence>
<keyword evidence="1" id="KW-0472">Membrane</keyword>
<dbReference type="EMBL" id="GIKN01002831">
    <property type="protein sequence ID" value="NIE45104.1"/>
    <property type="molecule type" value="Transcribed_RNA"/>
</dbReference>
<proteinExistence type="predicted"/>
<feature type="transmembrane region" description="Helical" evidence="1">
    <location>
        <begin position="14"/>
        <end position="40"/>
    </location>
</feature>
<accession>A0A6G5A2A8</accession>
<dbReference type="AlphaFoldDB" id="A0A6G5A2A8"/>
<organism evidence="2">
    <name type="scientific">Rhipicephalus microplus</name>
    <name type="common">Cattle tick</name>
    <name type="synonym">Boophilus microplus</name>
    <dbReference type="NCBI Taxonomy" id="6941"/>
    <lineage>
        <taxon>Eukaryota</taxon>
        <taxon>Metazoa</taxon>
        <taxon>Ecdysozoa</taxon>
        <taxon>Arthropoda</taxon>
        <taxon>Chelicerata</taxon>
        <taxon>Arachnida</taxon>
        <taxon>Acari</taxon>
        <taxon>Parasitiformes</taxon>
        <taxon>Ixodida</taxon>
        <taxon>Ixodoidea</taxon>
        <taxon>Ixodidae</taxon>
        <taxon>Rhipicephalinae</taxon>
        <taxon>Rhipicephalus</taxon>
        <taxon>Boophilus</taxon>
    </lineage>
</organism>
<name>A0A6G5A2A8_RHIMP</name>
<sequence length="165" mass="18668">MVHAGTYIPHLCTVLWLCWAFLGIFLARSVTLLLITIIFNKTNALCSLARSVCVWRTTFPRFVLATLLAFHRPARFFEEALASRILAVACHVHVIVAQLCLAKSLATFICTRCGIFGCYSRLHGILESNCVSLVSLYITRNIGHQEKHEERSEHNCFRHEVHASI</sequence>
<keyword evidence="1" id="KW-1133">Transmembrane helix</keyword>
<reference evidence="2" key="1">
    <citation type="submission" date="2020-03" db="EMBL/GenBank/DDBJ databases">
        <title>A transcriptome and proteome of the tick Rhipicephalus microplus shaped by the genetic composition of its hosts and developmental stage.</title>
        <authorList>
            <person name="Garcia G.R."/>
            <person name="Ribeiro J.M.C."/>
            <person name="Maruyama S.R."/>
            <person name="Gardinasse L.G."/>
            <person name="Nelson K."/>
            <person name="Ferreira B.R."/>
            <person name="Andrade T.G."/>
            <person name="Santos I.K.F.M."/>
        </authorList>
    </citation>
    <scope>NUCLEOTIDE SEQUENCE</scope>
    <source>
        <strain evidence="2">NSGR</strain>
        <tissue evidence="2">Salivary glands</tissue>
    </source>
</reference>
<evidence type="ECO:0000313" key="2">
    <source>
        <dbReference type="EMBL" id="NIE45104.1"/>
    </source>
</evidence>